<dbReference type="Gene3D" id="3.60.70.12">
    <property type="entry name" value="L-amino peptidase D-ALA esterase/amidase"/>
    <property type="match status" value="1"/>
</dbReference>
<protein>
    <submittedName>
        <fullName evidence="2">Aminopeptidase</fullName>
    </submittedName>
</protein>
<keyword evidence="2" id="KW-0031">Aminopeptidase</keyword>
<dbReference type="InterPro" id="IPR016117">
    <property type="entry name" value="ArgJ-like_dom_sf"/>
</dbReference>
<evidence type="ECO:0000313" key="2">
    <source>
        <dbReference type="EMBL" id="GEM36384.1"/>
    </source>
</evidence>
<dbReference type="CDD" id="cd02253">
    <property type="entry name" value="DmpA"/>
    <property type="match status" value="1"/>
</dbReference>
<dbReference type="SUPFAM" id="SSF56266">
    <property type="entry name" value="DmpA/ArgJ-like"/>
    <property type="match status" value="1"/>
</dbReference>
<dbReference type="InterPro" id="IPR005321">
    <property type="entry name" value="Peptidase_S58_DmpA"/>
</dbReference>
<evidence type="ECO:0000313" key="3">
    <source>
        <dbReference type="Proteomes" id="UP000321424"/>
    </source>
</evidence>
<dbReference type="RefSeq" id="WP_147128665.1">
    <property type="nucleotide sequence ID" value="NZ_BJXA01000003.1"/>
</dbReference>
<dbReference type="OrthoDB" id="9770388at2"/>
<comment type="caution">
    <text evidence="2">The sequence shown here is derived from an EMBL/GenBank/DDBJ whole genome shotgun (WGS) entry which is preliminary data.</text>
</comment>
<proteinExistence type="inferred from homology"/>
<keyword evidence="3" id="KW-1185">Reference proteome</keyword>
<dbReference type="Pfam" id="PF03576">
    <property type="entry name" value="Peptidase_S58"/>
    <property type="match status" value="1"/>
</dbReference>
<organism evidence="2 3">
    <name type="scientific">Nocardia ninae NBRC 108245</name>
    <dbReference type="NCBI Taxonomy" id="1210091"/>
    <lineage>
        <taxon>Bacteria</taxon>
        <taxon>Bacillati</taxon>
        <taxon>Actinomycetota</taxon>
        <taxon>Actinomycetes</taxon>
        <taxon>Mycobacteriales</taxon>
        <taxon>Nocardiaceae</taxon>
        <taxon>Nocardia</taxon>
    </lineage>
</organism>
<dbReference type="GO" id="GO:0004177">
    <property type="term" value="F:aminopeptidase activity"/>
    <property type="evidence" value="ECO:0007669"/>
    <property type="project" value="UniProtKB-KW"/>
</dbReference>
<reference evidence="2 3" key="1">
    <citation type="submission" date="2019-07" db="EMBL/GenBank/DDBJ databases">
        <title>Whole genome shotgun sequence of Nocardia ninae NBRC 108245.</title>
        <authorList>
            <person name="Hosoyama A."/>
            <person name="Uohara A."/>
            <person name="Ohji S."/>
            <person name="Ichikawa N."/>
        </authorList>
    </citation>
    <scope>NUCLEOTIDE SEQUENCE [LARGE SCALE GENOMIC DNA]</scope>
    <source>
        <strain evidence="2 3">NBRC 108245</strain>
    </source>
</reference>
<keyword evidence="2" id="KW-0645">Protease</keyword>
<dbReference type="AlphaFoldDB" id="A0A511M6X8"/>
<dbReference type="PANTHER" id="PTHR36512">
    <property type="entry name" value="D-AMINOPEPTIDASE"/>
    <property type="match status" value="1"/>
</dbReference>
<accession>A0A511M6X8</accession>
<gene>
    <name evidence="2" type="ORF">NN4_09030</name>
</gene>
<dbReference type="Proteomes" id="UP000321424">
    <property type="component" value="Unassembled WGS sequence"/>
</dbReference>
<dbReference type="PANTHER" id="PTHR36512:SF3">
    <property type="entry name" value="BLR5678 PROTEIN"/>
    <property type="match status" value="1"/>
</dbReference>
<dbReference type="EMBL" id="BJXA01000003">
    <property type="protein sequence ID" value="GEM36384.1"/>
    <property type="molecule type" value="Genomic_DNA"/>
</dbReference>
<name>A0A511M6X8_9NOCA</name>
<evidence type="ECO:0000256" key="1">
    <source>
        <dbReference type="ARBA" id="ARBA00007068"/>
    </source>
</evidence>
<comment type="similarity">
    <text evidence="1">Belongs to the peptidase S58 family.</text>
</comment>
<keyword evidence="2" id="KW-0378">Hydrolase</keyword>
<sequence length="358" mass="37549">MNVRAREFGLQFPGATGELNAITDVPGVEVGYSTLIRGEDVRTGVTAILPRGRERVFTPCAAGWYSLNGNGEMTGTVWLTETGSLALPILITNTHAVGTCHRGIIDWLVEAFPELPDDWSLPVVAETWDGYLNDINGAHVTSADAMAAIETASGGPIAEGSVGGGTGMNCYGFKGGSGTASRRVGYGKDTYTVGAFVQANFGARKELTIRGVPLGEVLAEDDPLGEWAAPASSGSVIVVVATDAPLLPGQLTAMSRRVPLGLARTGTTGSHFSGDIFLTFSTANEGALTSVFPNGESPYEQLTFIPWGQLNPFYDAIVQVVEEAVVNVLFAGETMVGRDGHRSPALPVDTVLKLLTTT</sequence>